<name>A0A0B7C5J2_9EUPU</name>
<sequence>MIENRRYFSPNKKFDIAENLEKEGERQDSKEKMGIHLRGECQKADKLNSGRVYCQGKGQNVWK</sequence>
<evidence type="ECO:0000313" key="1">
    <source>
        <dbReference type="EMBL" id="CEK99760.1"/>
    </source>
</evidence>
<feature type="non-terminal residue" evidence="1">
    <location>
        <position position="63"/>
    </location>
</feature>
<dbReference type="AlphaFoldDB" id="A0A0B7C5J2"/>
<proteinExistence type="predicted"/>
<organism evidence="1">
    <name type="scientific">Arion vulgaris</name>
    <dbReference type="NCBI Taxonomy" id="1028688"/>
    <lineage>
        <taxon>Eukaryota</taxon>
        <taxon>Metazoa</taxon>
        <taxon>Spiralia</taxon>
        <taxon>Lophotrochozoa</taxon>
        <taxon>Mollusca</taxon>
        <taxon>Gastropoda</taxon>
        <taxon>Heterobranchia</taxon>
        <taxon>Euthyneura</taxon>
        <taxon>Panpulmonata</taxon>
        <taxon>Eupulmonata</taxon>
        <taxon>Stylommatophora</taxon>
        <taxon>Helicina</taxon>
        <taxon>Arionoidea</taxon>
        <taxon>Arionidae</taxon>
        <taxon>Arion</taxon>
    </lineage>
</organism>
<accession>A0A0B7C5J2</accession>
<gene>
    <name evidence="1" type="primary">ORF222070</name>
</gene>
<dbReference type="EMBL" id="HACG01052889">
    <property type="protein sequence ID" value="CEK99760.1"/>
    <property type="molecule type" value="Transcribed_RNA"/>
</dbReference>
<protein>
    <submittedName>
        <fullName evidence="1">Uncharacterized protein</fullName>
    </submittedName>
</protein>
<reference evidence="1" key="1">
    <citation type="submission" date="2014-12" db="EMBL/GenBank/DDBJ databases">
        <title>Insight into the proteome of Arion vulgaris.</title>
        <authorList>
            <person name="Aradska J."/>
            <person name="Bulat T."/>
            <person name="Smidak R."/>
            <person name="Sarate P."/>
            <person name="Gangsoo J."/>
            <person name="Sialana F."/>
            <person name="Bilban M."/>
            <person name="Lubec G."/>
        </authorList>
    </citation>
    <scope>NUCLEOTIDE SEQUENCE</scope>
    <source>
        <tissue evidence="1">Skin</tissue>
    </source>
</reference>